<feature type="transmembrane region" description="Helical" evidence="1">
    <location>
        <begin position="12"/>
        <end position="30"/>
    </location>
</feature>
<organism evidence="3 4">
    <name type="scientific">Favolaschia claudopus</name>
    <dbReference type="NCBI Taxonomy" id="2862362"/>
    <lineage>
        <taxon>Eukaryota</taxon>
        <taxon>Fungi</taxon>
        <taxon>Dikarya</taxon>
        <taxon>Basidiomycota</taxon>
        <taxon>Agaricomycotina</taxon>
        <taxon>Agaricomycetes</taxon>
        <taxon>Agaricomycetidae</taxon>
        <taxon>Agaricales</taxon>
        <taxon>Marasmiineae</taxon>
        <taxon>Mycenaceae</taxon>
        <taxon>Favolaschia</taxon>
    </lineage>
</organism>
<feature type="transmembrane region" description="Helical" evidence="1">
    <location>
        <begin position="50"/>
        <end position="81"/>
    </location>
</feature>
<keyword evidence="1" id="KW-1133">Transmembrane helix</keyword>
<keyword evidence="1" id="KW-0812">Transmembrane</keyword>
<dbReference type="InterPro" id="IPR045340">
    <property type="entry name" value="DUF6533"/>
</dbReference>
<dbReference type="AlphaFoldDB" id="A0AAV9Z3E7"/>
<feature type="domain" description="DUF6533" evidence="2">
    <location>
        <begin position="18"/>
        <end position="58"/>
    </location>
</feature>
<name>A0AAV9Z3E7_9AGAR</name>
<dbReference type="EMBL" id="JAWWNJ010000223">
    <property type="protein sequence ID" value="KAK6969459.1"/>
    <property type="molecule type" value="Genomic_DNA"/>
</dbReference>
<keyword evidence="4" id="KW-1185">Reference proteome</keyword>
<accession>A0AAV9Z3E7</accession>
<evidence type="ECO:0000313" key="3">
    <source>
        <dbReference type="EMBL" id="KAK6969459.1"/>
    </source>
</evidence>
<sequence length="296" mass="33552">MLSPSDAASQIIFQNHLHLVGACLLFYDHLLTLDTEINYLWKRRKLASAYWFFAIRCLVWSLVYEISIFVGQLGISVVMILRIYCLWERSKRVLSSLAVIGAILTGAALIQTSPYSLVRKGRRPPRSQVHLPYSILLEQNSELRQQYCPDVTHTYQRERLAGSWAALFIFDSIVFGLTVANGWKMRRRMGPDSALGSHAARTLIVRDVSNLAQRGFIEILHRLIRMYFPALLQRSQIGSISITMMARLILNLHAQAEGGIFTVNHMDVNVGGSMLSDGNMPFASRTEIENPNQRTD</sequence>
<gene>
    <name evidence="3" type="ORF">R3P38DRAFT_2814372</name>
</gene>
<evidence type="ECO:0000256" key="1">
    <source>
        <dbReference type="SAM" id="Phobius"/>
    </source>
</evidence>
<comment type="caution">
    <text evidence="3">The sequence shown here is derived from an EMBL/GenBank/DDBJ whole genome shotgun (WGS) entry which is preliminary data.</text>
</comment>
<evidence type="ECO:0000313" key="4">
    <source>
        <dbReference type="Proteomes" id="UP001362999"/>
    </source>
</evidence>
<evidence type="ECO:0000259" key="2">
    <source>
        <dbReference type="Pfam" id="PF20151"/>
    </source>
</evidence>
<protein>
    <recommendedName>
        <fullName evidence="2">DUF6533 domain-containing protein</fullName>
    </recommendedName>
</protein>
<feature type="transmembrane region" description="Helical" evidence="1">
    <location>
        <begin position="164"/>
        <end position="183"/>
    </location>
</feature>
<proteinExistence type="predicted"/>
<feature type="transmembrane region" description="Helical" evidence="1">
    <location>
        <begin position="93"/>
        <end position="110"/>
    </location>
</feature>
<reference evidence="3 4" key="1">
    <citation type="journal article" date="2024" name="J Genomics">
        <title>Draft genome sequencing and assembly of Favolaschia claudopus CIRM-BRFM 2984 isolated from oak limbs.</title>
        <authorList>
            <person name="Navarro D."/>
            <person name="Drula E."/>
            <person name="Chaduli D."/>
            <person name="Cazenave R."/>
            <person name="Ahrendt S."/>
            <person name="Wang J."/>
            <person name="Lipzen A."/>
            <person name="Daum C."/>
            <person name="Barry K."/>
            <person name="Grigoriev I.V."/>
            <person name="Favel A."/>
            <person name="Rosso M.N."/>
            <person name="Martin F."/>
        </authorList>
    </citation>
    <scope>NUCLEOTIDE SEQUENCE [LARGE SCALE GENOMIC DNA]</scope>
    <source>
        <strain evidence="3 4">CIRM-BRFM 2984</strain>
    </source>
</reference>
<dbReference type="Pfam" id="PF20151">
    <property type="entry name" value="DUF6533"/>
    <property type="match status" value="1"/>
</dbReference>
<keyword evidence="1" id="KW-0472">Membrane</keyword>
<dbReference type="Proteomes" id="UP001362999">
    <property type="component" value="Unassembled WGS sequence"/>
</dbReference>